<organism evidence="2 3">
    <name type="scientific">Marinobacter salexigens</name>
    <dbReference type="NCBI Taxonomy" id="1925763"/>
    <lineage>
        <taxon>Bacteria</taxon>
        <taxon>Pseudomonadati</taxon>
        <taxon>Pseudomonadota</taxon>
        <taxon>Gammaproteobacteria</taxon>
        <taxon>Pseudomonadales</taxon>
        <taxon>Marinobacteraceae</taxon>
        <taxon>Marinobacter</taxon>
    </lineage>
</organism>
<keyword evidence="1" id="KW-0732">Signal</keyword>
<evidence type="ECO:0000256" key="1">
    <source>
        <dbReference type="SAM" id="SignalP"/>
    </source>
</evidence>
<dbReference type="Pfam" id="PF16868">
    <property type="entry name" value="NMT1_3"/>
    <property type="match status" value="1"/>
</dbReference>
<name>A0ABS6A939_9GAMM</name>
<comment type="caution">
    <text evidence="2">The sequence shown here is derived from an EMBL/GenBank/DDBJ whole genome shotgun (WGS) entry which is preliminary data.</text>
</comment>
<keyword evidence="3" id="KW-1185">Reference proteome</keyword>
<evidence type="ECO:0000313" key="2">
    <source>
        <dbReference type="EMBL" id="MBU2874661.1"/>
    </source>
</evidence>
<dbReference type="PANTHER" id="PTHR42941">
    <property type="entry name" value="SLL1037 PROTEIN"/>
    <property type="match status" value="1"/>
</dbReference>
<dbReference type="RefSeq" id="WP_216008484.1">
    <property type="nucleotide sequence ID" value="NZ_JAHKPV010000019.1"/>
</dbReference>
<gene>
    <name evidence="2" type="ORF">KO508_11685</name>
</gene>
<dbReference type="PANTHER" id="PTHR42941:SF1">
    <property type="entry name" value="SLL1037 PROTEIN"/>
    <property type="match status" value="1"/>
</dbReference>
<reference evidence="2 3" key="1">
    <citation type="submission" date="2021-05" db="EMBL/GenBank/DDBJ databases">
        <title>Draft genomes of bacteria isolated from model marine particles.</title>
        <authorList>
            <person name="Datta M.S."/>
            <person name="Schwartzman J.A."/>
            <person name="Enke T.N."/>
            <person name="Saavedra J."/>
            <person name="Cermak N."/>
            <person name="Cordero O.X."/>
        </authorList>
    </citation>
    <scope>NUCLEOTIDE SEQUENCE [LARGE SCALE GENOMIC DNA]</scope>
    <source>
        <strain evidence="2 3">D2M19</strain>
    </source>
</reference>
<sequence>MSLVKRNFALALGAALAVAASMTIAETQIRMHTAGHGNSAFVFSATMQSVLQRNLDVGINMTSGMASSRSTLDAANGRVDFFISAPAINHYMDTGSAMYAEMNEAPELYKNVRSVLNFPLGPYHVITYADSGIQTLKDIKGKRVFLGPPGGGATTVALAIVEGSTGYKAGVDYDQARLDWSSGQQAFQDRQVDLAIIPTELPSAIISQYALLGEIRLIGIQEEHKQSEAMQSVLAIPGRTIERIQPDIYGENQTNTEIVEAVGSWVGIGTHKGVDDELVYNITKTIFENIEAFHKAAEWMKMITLETALSEINAPLHAGAYRYYKEAGVEVPSDLIPPEIK</sequence>
<feature type="chain" id="PRO_5045482174" evidence="1">
    <location>
        <begin position="26"/>
        <end position="341"/>
    </location>
</feature>
<proteinExistence type="predicted"/>
<accession>A0ABS6A939</accession>
<protein>
    <submittedName>
        <fullName evidence="2">TAXI family TRAP transporter solute-binding subunit</fullName>
    </submittedName>
</protein>
<dbReference type="Proteomes" id="UP000753376">
    <property type="component" value="Unassembled WGS sequence"/>
</dbReference>
<feature type="signal peptide" evidence="1">
    <location>
        <begin position="1"/>
        <end position="25"/>
    </location>
</feature>
<evidence type="ECO:0000313" key="3">
    <source>
        <dbReference type="Proteomes" id="UP000753376"/>
    </source>
</evidence>
<dbReference type="NCBIfam" id="TIGR02122">
    <property type="entry name" value="TRAP_TAXI"/>
    <property type="match status" value="1"/>
</dbReference>
<dbReference type="InterPro" id="IPR011852">
    <property type="entry name" value="TRAP_TAXI"/>
</dbReference>
<dbReference type="EMBL" id="JAHKPV010000019">
    <property type="protein sequence ID" value="MBU2874661.1"/>
    <property type="molecule type" value="Genomic_DNA"/>
</dbReference>